<reference evidence="1" key="1">
    <citation type="submission" date="2023-06" db="EMBL/GenBank/DDBJ databases">
        <title>Survivors Of The Sea: Transcriptome response of Skeletonema marinoi to long-term dormancy.</title>
        <authorList>
            <person name="Pinder M.I.M."/>
            <person name="Kourtchenko O."/>
            <person name="Robertson E.K."/>
            <person name="Larsson T."/>
            <person name="Maumus F."/>
            <person name="Osuna-Cruz C.M."/>
            <person name="Vancaester E."/>
            <person name="Stenow R."/>
            <person name="Vandepoele K."/>
            <person name="Ploug H."/>
            <person name="Bruchert V."/>
            <person name="Godhe A."/>
            <person name="Topel M."/>
        </authorList>
    </citation>
    <scope>NUCLEOTIDE SEQUENCE</scope>
    <source>
        <strain evidence="1">R05AC</strain>
    </source>
</reference>
<organism evidence="1 2">
    <name type="scientific">Skeletonema marinoi</name>
    <dbReference type="NCBI Taxonomy" id="267567"/>
    <lineage>
        <taxon>Eukaryota</taxon>
        <taxon>Sar</taxon>
        <taxon>Stramenopiles</taxon>
        <taxon>Ochrophyta</taxon>
        <taxon>Bacillariophyta</taxon>
        <taxon>Coscinodiscophyceae</taxon>
        <taxon>Thalassiosirophycidae</taxon>
        <taxon>Thalassiosirales</taxon>
        <taxon>Skeletonemataceae</taxon>
        <taxon>Skeletonema</taxon>
        <taxon>Skeletonema marinoi-dohrnii complex</taxon>
    </lineage>
</organism>
<dbReference type="EMBL" id="JATAAI010000001">
    <property type="protein sequence ID" value="KAK1748644.1"/>
    <property type="molecule type" value="Genomic_DNA"/>
</dbReference>
<name>A0AAD8YL65_9STRA</name>
<proteinExistence type="predicted"/>
<evidence type="ECO:0000313" key="1">
    <source>
        <dbReference type="EMBL" id="KAK1748644.1"/>
    </source>
</evidence>
<evidence type="ECO:0000313" key="2">
    <source>
        <dbReference type="Proteomes" id="UP001224775"/>
    </source>
</evidence>
<dbReference type="InterPro" id="IPR015813">
    <property type="entry name" value="Pyrv/PenolPyrv_kinase-like_dom"/>
</dbReference>
<comment type="caution">
    <text evidence="1">The sequence shown here is derived from an EMBL/GenBank/DDBJ whole genome shotgun (WGS) entry which is preliminary data.</text>
</comment>
<sequence>MLAFAECRGLGSGTMEILMETDNVDPDKIFEKLTTQKYRKISELLAHLERTDLPPFERAEALNNMRAIIAAIWGSDEIRR</sequence>
<keyword evidence="2" id="KW-1185">Reference proteome</keyword>
<dbReference type="SUPFAM" id="SSF51621">
    <property type="entry name" value="Phosphoenolpyruvate/pyruvate domain"/>
    <property type="match status" value="1"/>
</dbReference>
<accession>A0AAD8YL65</accession>
<dbReference type="GO" id="GO:0006099">
    <property type="term" value="P:tricarboxylic acid cycle"/>
    <property type="evidence" value="ECO:0007669"/>
    <property type="project" value="InterPro"/>
</dbReference>
<dbReference type="Proteomes" id="UP001224775">
    <property type="component" value="Unassembled WGS sequence"/>
</dbReference>
<dbReference type="GO" id="GO:0015977">
    <property type="term" value="P:carbon fixation"/>
    <property type="evidence" value="ECO:0007669"/>
    <property type="project" value="InterPro"/>
</dbReference>
<protein>
    <submittedName>
        <fullName evidence="1">Uncharacterized protein</fullName>
    </submittedName>
</protein>
<dbReference type="GO" id="GO:0008964">
    <property type="term" value="F:phosphoenolpyruvate carboxylase activity"/>
    <property type="evidence" value="ECO:0007669"/>
    <property type="project" value="InterPro"/>
</dbReference>
<dbReference type="AlphaFoldDB" id="A0AAD8YL65"/>
<gene>
    <name evidence="1" type="ORF">QTG54_000583</name>
</gene>